<comment type="caution">
    <text evidence="1">The sequence shown here is derived from an EMBL/GenBank/DDBJ whole genome shotgun (WGS) entry which is preliminary data.</text>
</comment>
<sequence>MISDRSLHISRLSRAAGNPPLPLLSPPYSRVPTYGDLRAGQRPSPKKPDILPFWFVFSLPHSTREEINPTRRTRRAICLAAIGPALYSMVSDRWKGGGRDRGAMLWQGYDGGGVLGLRERRATEEKHEIGPGK</sequence>
<dbReference type="EMBL" id="JAACXV010000412">
    <property type="protein sequence ID" value="KAF7277853.1"/>
    <property type="molecule type" value="Genomic_DNA"/>
</dbReference>
<evidence type="ECO:0000313" key="1">
    <source>
        <dbReference type="EMBL" id="KAF7277853.1"/>
    </source>
</evidence>
<proteinExistence type="predicted"/>
<protein>
    <submittedName>
        <fullName evidence="1">Uncharacterized protein</fullName>
    </submittedName>
</protein>
<accession>A0A834IH78</accession>
<dbReference type="AlphaFoldDB" id="A0A834IH78"/>
<dbReference type="Proteomes" id="UP000625711">
    <property type="component" value="Unassembled WGS sequence"/>
</dbReference>
<reference evidence="1" key="1">
    <citation type="submission" date="2020-08" db="EMBL/GenBank/DDBJ databases">
        <title>Genome sequencing and assembly of the red palm weevil Rhynchophorus ferrugineus.</title>
        <authorList>
            <person name="Dias G.B."/>
            <person name="Bergman C.M."/>
            <person name="Manee M."/>
        </authorList>
    </citation>
    <scope>NUCLEOTIDE SEQUENCE</scope>
    <source>
        <strain evidence="1">AA-2017</strain>
        <tissue evidence="1">Whole larva</tissue>
    </source>
</reference>
<gene>
    <name evidence="1" type="ORF">GWI33_009107</name>
</gene>
<keyword evidence="2" id="KW-1185">Reference proteome</keyword>
<organism evidence="1 2">
    <name type="scientific">Rhynchophorus ferrugineus</name>
    <name type="common">Red palm weevil</name>
    <name type="synonym">Curculio ferrugineus</name>
    <dbReference type="NCBI Taxonomy" id="354439"/>
    <lineage>
        <taxon>Eukaryota</taxon>
        <taxon>Metazoa</taxon>
        <taxon>Ecdysozoa</taxon>
        <taxon>Arthropoda</taxon>
        <taxon>Hexapoda</taxon>
        <taxon>Insecta</taxon>
        <taxon>Pterygota</taxon>
        <taxon>Neoptera</taxon>
        <taxon>Endopterygota</taxon>
        <taxon>Coleoptera</taxon>
        <taxon>Polyphaga</taxon>
        <taxon>Cucujiformia</taxon>
        <taxon>Curculionidae</taxon>
        <taxon>Dryophthorinae</taxon>
        <taxon>Rhynchophorus</taxon>
    </lineage>
</organism>
<name>A0A834IH78_RHYFE</name>
<evidence type="ECO:0000313" key="2">
    <source>
        <dbReference type="Proteomes" id="UP000625711"/>
    </source>
</evidence>